<dbReference type="AlphaFoldDB" id="A0A1X1RUP2"/>
<evidence type="ECO:0000313" key="2">
    <source>
        <dbReference type="EMBL" id="PIB80634.1"/>
    </source>
</evidence>
<evidence type="ECO:0000313" key="1">
    <source>
        <dbReference type="EMBL" id="ORV18161.1"/>
    </source>
</evidence>
<gene>
    <name evidence="1" type="ORF">AWB95_05095</name>
    <name evidence="2" type="ORF">CQY23_03670</name>
</gene>
<dbReference type="GO" id="GO:0016787">
    <property type="term" value="F:hydrolase activity"/>
    <property type="evidence" value="ECO:0007669"/>
    <property type="project" value="UniProtKB-KW"/>
</dbReference>
<name>A0A1X1RUP2_MYCCE</name>
<dbReference type="EMBL" id="PDKV01000002">
    <property type="protein sequence ID" value="PIB80634.1"/>
    <property type="molecule type" value="Genomic_DNA"/>
</dbReference>
<dbReference type="STRING" id="28045.AWB95_05095"/>
<comment type="caution">
    <text evidence="1">The sequence shown here is derived from an EMBL/GenBank/DDBJ whole genome shotgun (WGS) entry which is preliminary data.</text>
</comment>
<reference evidence="2 4" key="2">
    <citation type="journal article" date="2017" name="Infect. Genet. Evol.">
        <title>The new phylogeny of the genus Mycobacterium: The old and the news.</title>
        <authorList>
            <person name="Tortoli E."/>
            <person name="Fedrizzi T."/>
            <person name="Meehan C.J."/>
            <person name="Trovato A."/>
            <person name="Grottola A."/>
            <person name="Giacobazzi E."/>
            <person name="Serpini G.F."/>
            <person name="Tagliazucchi S."/>
            <person name="Fabio A."/>
            <person name="Bettua C."/>
            <person name="Bertorelli R."/>
            <person name="Frascaro F."/>
            <person name="De Sanctis V."/>
            <person name="Pecorari M."/>
            <person name="Jousson O."/>
            <person name="Segata N."/>
            <person name="Cirillo D.M."/>
        </authorList>
    </citation>
    <scope>NUCLEOTIDE SEQUENCE [LARGE SCALE GENOMIC DNA]</scope>
    <source>
        <strain evidence="2 4">NCTC 12882</strain>
    </source>
</reference>
<dbReference type="EMBL" id="LQOM01000016">
    <property type="protein sequence ID" value="ORV18161.1"/>
    <property type="molecule type" value="Genomic_DNA"/>
</dbReference>
<protein>
    <submittedName>
        <fullName evidence="1">Metal-dependent hydrolase</fullName>
    </submittedName>
</protein>
<dbReference type="OrthoDB" id="4760165at2"/>
<sequence length="279" mass="32333">MSNRPALRARRVQFTLPTGTRKHYAGDDLVMSHFLAILSAAFPEGEDFFIRSVRNYRDQITDPELQQAVKGFIAQEATHRQQHRLLNDRLQEMGYPTARFDRHVAWLLAKLEKVFSTEMALAGTAALEHYTATLAELLLTDDEMLDLLDRSDVRQLLLWHAFEECEHKAVAFDVFQAVGGTERTRVRAMRIATAIFLAEVVFQTLRSMARDRASYNPRRLLRSLNDFRKSPLLRAETRRRIADYIRPGFHPDDWDSTEVLDRWSKELFDADGNQLVQAR</sequence>
<dbReference type="PANTHER" id="PTHR39456:SF1">
    <property type="entry name" value="METAL-DEPENDENT HYDROLASE"/>
    <property type="match status" value="1"/>
</dbReference>
<accession>A0A1X1RUP2</accession>
<keyword evidence="1" id="KW-0378">Hydrolase</keyword>
<dbReference type="InterPro" id="IPR016516">
    <property type="entry name" value="UCP07580"/>
</dbReference>
<dbReference type="PANTHER" id="PTHR39456">
    <property type="entry name" value="METAL-DEPENDENT HYDROLASE"/>
    <property type="match status" value="1"/>
</dbReference>
<dbReference type="Proteomes" id="UP000193907">
    <property type="component" value="Unassembled WGS sequence"/>
</dbReference>
<dbReference type="RefSeq" id="WP_062541335.1">
    <property type="nucleotide sequence ID" value="NZ_BBUN01000377.1"/>
</dbReference>
<dbReference type="Proteomes" id="UP000230971">
    <property type="component" value="Unassembled WGS sequence"/>
</dbReference>
<dbReference type="PIRSF" id="PIRSF007580">
    <property type="entry name" value="UCP07580"/>
    <property type="match status" value="1"/>
</dbReference>
<dbReference type="Pfam" id="PF10118">
    <property type="entry name" value="Metal_hydrol"/>
    <property type="match status" value="1"/>
</dbReference>
<reference evidence="1 3" key="1">
    <citation type="submission" date="2016-01" db="EMBL/GenBank/DDBJ databases">
        <title>The new phylogeny of the genus Mycobacterium.</title>
        <authorList>
            <person name="Tarcisio F."/>
            <person name="Conor M."/>
            <person name="Antonella G."/>
            <person name="Elisabetta G."/>
            <person name="Giulia F.S."/>
            <person name="Sara T."/>
            <person name="Anna F."/>
            <person name="Clotilde B."/>
            <person name="Roberto B."/>
            <person name="Veronica D.S."/>
            <person name="Fabio R."/>
            <person name="Monica P."/>
            <person name="Olivier J."/>
            <person name="Enrico T."/>
            <person name="Nicola S."/>
        </authorList>
    </citation>
    <scope>NUCLEOTIDE SEQUENCE [LARGE SCALE GENOMIC DNA]</scope>
    <source>
        <strain evidence="1 3">DSM 44243</strain>
    </source>
</reference>
<evidence type="ECO:0000313" key="4">
    <source>
        <dbReference type="Proteomes" id="UP000230971"/>
    </source>
</evidence>
<evidence type="ECO:0000313" key="3">
    <source>
        <dbReference type="Proteomes" id="UP000193907"/>
    </source>
</evidence>
<organism evidence="1 3">
    <name type="scientific">Mycobacterium celatum</name>
    <dbReference type="NCBI Taxonomy" id="28045"/>
    <lineage>
        <taxon>Bacteria</taxon>
        <taxon>Bacillati</taxon>
        <taxon>Actinomycetota</taxon>
        <taxon>Actinomycetes</taxon>
        <taxon>Mycobacteriales</taxon>
        <taxon>Mycobacteriaceae</taxon>
        <taxon>Mycobacterium</taxon>
    </lineage>
</organism>
<proteinExistence type="predicted"/>
<keyword evidence="3" id="KW-1185">Reference proteome</keyword>